<keyword evidence="3" id="KW-1185">Reference proteome</keyword>
<evidence type="ECO:0000256" key="1">
    <source>
        <dbReference type="SAM" id="MobiDB-lite"/>
    </source>
</evidence>
<proteinExistence type="predicted"/>
<protein>
    <submittedName>
        <fullName evidence="2">Uncharacterized protein</fullName>
    </submittedName>
</protein>
<sequence>MADFIQATFVAPDKPLNLSKDPNSTMPLAIPSPPPSDDSVSNDGRRPSGTELDEEIETQRDADLGSLNINTRYHSPRNPDEVISNLETKSSPSLRNIITDHAQPKCSVTPSPIYVGLNTKLEENPHVVLVTTAAGFLASLQTHDELLNDIINFCKENGKVESARDDELTAIFGRFMTLIIGIESAGAKQSCVEKFQIPFADGVSEIARIMKVLQGIMDVHASDLPCNADMASEISNLEGVIQRQSLPMQRGKCRETNTNDPEEVHGANVDIPGVGAGCQRVHEALCLQMQSAKNQNKRINSVASKLGVLEYSEYSDNRLSSPTIILRKKEASTKSAKVETQHSGNRTHGRPGVQEGRKWEIWCAHGAGFEVCKEVLAKIH</sequence>
<evidence type="ECO:0000313" key="3">
    <source>
        <dbReference type="Proteomes" id="UP000294933"/>
    </source>
</evidence>
<accession>A0A4Y7Q1Z2</accession>
<gene>
    <name evidence="2" type="ORF">BD410DRAFT_804374</name>
</gene>
<dbReference type="AlphaFoldDB" id="A0A4Y7Q1Z2"/>
<organism evidence="2 3">
    <name type="scientific">Rickenella mellea</name>
    <dbReference type="NCBI Taxonomy" id="50990"/>
    <lineage>
        <taxon>Eukaryota</taxon>
        <taxon>Fungi</taxon>
        <taxon>Dikarya</taxon>
        <taxon>Basidiomycota</taxon>
        <taxon>Agaricomycotina</taxon>
        <taxon>Agaricomycetes</taxon>
        <taxon>Hymenochaetales</taxon>
        <taxon>Rickenellaceae</taxon>
        <taxon>Rickenella</taxon>
    </lineage>
</organism>
<name>A0A4Y7Q1Z2_9AGAM</name>
<dbReference type="VEuPathDB" id="FungiDB:BD410DRAFT_804374"/>
<feature type="region of interest" description="Disordered" evidence="1">
    <location>
        <begin position="330"/>
        <end position="353"/>
    </location>
</feature>
<reference evidence="2 3" key="1">
    <citation type="submission" date="2018-06" db="EMBL/GenBank/DDBJ databases">
        <title>A transcriptomic atlas of mushroom development highlights an independent origin of complex multicellularity.</title>
        <authorList>
            <consortium name="DOE Joint Genome Institute"/>
            <person name="Krizsan K."/>
            <person name="Almasi E."/>
            <person name="Merenyi Z."/>
            <person name="Sahu N."/>
            <person name="Viragh M."/>
            <person name="Koszo T."/>
            <person name="Mondo S."/>
            <person name="Kiss B."/>
            <person name="Balint B."/>
            <person name="Kues U."/>
            <person name="Barry K."/>
            <person name="Hegedus J.C."/>
            <person name="Henrissat B."/>
            <person name="Johnson J."/>
            <person name="Lipzen A."/>
            <person name="Ohm R."/>
            <person name="Nagy I."/>
            <person name="Pangilinan J."/>
            <person name="Yan J."/>
            <person name="Xiong Y."/>
            <person name="Grigoriev I.V."/>
            <person name="Hibbett D.S."/>
            <person name="Nagy L.G."/>
        </authorList>
    </citation>
    <scope>NUCLEOTIDE SEQUENCE [LARGE SCALE GENOMIC DNA]</scope>
    <source>
        <strain evidence="2 3">SZMC22713</strain>
    </source>
</reference>
<feature type="compositionally biased region" description="Basic and acidic residues" evidence="1">
    <location>
        <begin position="330"/>
        <end position="340"/>
    </location>
</feature>
<evidence type="ECO:0000313" key="2">
    <source>
        <dbReference type="EMBL" id="TDL21182.1"/>
    </source>
</evidence>
<dbReference type="Proteomes" id="UP000294933">
    <property type="component" value="Unassembled WGS sequence"/>
</dbReference>
<dbReference type="EMBL" id="ML170182">
    <property type="protein sequence ID" value="TDL21182.1"/>
    <property type="molecule type" value="Genomic_DNA"/>
</dbReference>
<feature type="region of interest" description="Disordered" evidence="1">
    <location>
        <begin position="12"/>
        <end position="84"/>
    </location>
</feature>